<keyword evidence="2" id="KW-1185">Reference proteome</keyword>
<sequence>MAPGFPAQVIADARAAAKDYARVSLASEDALFDDLAAAALAMAEQFLRLSLIVRPHRAVLPAGSGWQRLPVGAVTAITAVAGVPAAGAEFALPVGAYAIDVDADGDGWVRVSAPGAAGRVAVTFSAGLAVDWAGVPAPIAQGVVRLIGHLHAERDASGGGGPPPAAVTALWRPYRRLTLLERGR</sequence>
<dbReference type="NCBIfam" id="TIGR02215">
    <property type="entry name" value="phage_chp_gp8"/>
    <property type="match status" value="1"/>
</dbReference>
<protein>
    <submittedName>
        <fullName evidence="1">Head-tail connector protein</fullName>
    </submittedName>
</protein>
<evidence type="ECO:0000313" key="2">
    <source>
        <dbReference type="Proteomes" id="UP001404104"/>
    </source>
</evidence>
<proteinExistence type="predicted"/>
<dbReference type="EMBL" id="JBDIMF010000002">
    <property type="protein sequence ID" value="MEN2786483.1"/>
    <property type="molecule type" value="Genomic_DNA"/>
</dbReference>
<evidence type="ECO:0000313" key="1">
    <source>
        <dbReference type="EMBL" id="MEN2786483.1"/>
    </source>
</evidence>
<comment type="caution">
    <text evidence="1">The sequence shown here is derived from an EMBL/GenBank/DDBJ whole genome shotgun (WGS) entry which is preliminary data.</text>
</comment>
<organism evidence="1 2">
    <name type="scientific">Sphingomonas qilianensis</name>
    <dbReference type="NCBI Taxonomy" id="1736690"/>
    <lineage>
        <taxon>Bacteria</taxon>
        <taxon>Pseudomonadati</taxon>
        <taxon>Pseudomonadota</taxon>
        <taxon>Alphaproteobacteria</taxon>
        <taxon>Sphingomonadales</taxon>
        <taxon>Sphingomonadaceae</taxon>
        <taxon>Sphingomonas</taxon>
    </lineage>
</organism>
<dbReference type="InterPro" id="IPR011738">
    <property type="entry name" value="Phage_CHP"/>
</dbReference>
<reference evidence="1 2" key="1">
    <citation type="submission" date="2024-05" db="EMBL/GenBank/DDBJ databases">
        <authorList>
            <person name="Liu Q."/>
            <person name="Xin Y.-H."/>
        </authorList>
    </citation>
    <scope>NUCLEOTIDE SEQUENCE [LARGE SCALE GENOMIC DNA]</scope>
    <source>
        <strain evidence="1 2">CGMCC 1.15349</strain>
    </source>
</reference>
<accession>A0ABU9XRQ6</accession>
<gene>
    <name evidence="1" type="ORF">ABC969_08635</name>
</gene>
<dbReference type="Proteomes" id="UP001404104">
    <property type="component" value="Unassembled WGS sequence"/>
</dbReference>
<dbReference type="RefSeq" id="WP_345864267.1">
    <property type="nucleotide sequence ID" value="NZ_JBDIMF010000002.1"/>
</dbReference>
<dbReference type="CDD" id="cd08054">
    <property type="entry name" value="gp6"/>
    <property type="match status" value="1"/>
</dbReference>
<name>A0ABU9XRQ6_9SPHN</name>
<dbReference type="Gene3D" id="1.10.3230.30">
    <property type="entry name" value="Phage gp6-like head-tail connector protein"/>
    <property type="match status" value="1"/>
</dbReference>